<dbReference type="OrthoDB" id="1366606at2"/>
<gene>
    <name evidence="1" type="ORF">DVK85_01335</name>
</gene>
<sequence>MVQSGFVSLPFTEDDSTTIEDVTSLTISNYGTTALTVSVNGVPRTVPAFNADIGVPFGSFNIPGDGTATAKLEIKFAFVGGTGNAILDYRKLIHPLNC</sequence>
<evidence type="ECO:0000313" key="1">
    <source>
        <dbReference type="EMBL" id="AXG72945.1"/>
    </source>
</evidence>
<dbReference type="Proteomes" id="UP000253951">
    <property type="component" value="Chromosome"/>
</dbReference>
<dbReference type="AlphaFoldDB" id="A0A345H8N5"/>
<proteinExistence type="predicted"/>
<protein>
    <submittedName>
        <fullName evidence="1">Uncharacterized protein</fullName>
    </submittedName>
</protein>
<dbReference type="KEGG" id="fat:DVK85_01335"/>
<dbReference type="RefSeq" id="WP_114676708.1">
    <property type="nucleotide sequence ID" value="NZ_CP031188.1"/>
</dbReference>
<reference evidence="1 2" key="1">
    <citation type="submission" date="2018-07" db="EMBL/GenBank/DDBJ databases">
        <title>Complete genome sequence of Flavobacterium arcticum type strain SM1502T.</title>
        <authorList>
            <person name="Li Y."/>
            <person name="Li D.-D."/>
        </authorList>
    </citation>
    <scope>NUCLEOTIDE SEQUENCE [LARGE SCALE GENOMIC DNA]</scope>
    <source>
        <strain evidence="1 2">SM1502</strain>
    </source>
</reference>
<name>A0A345H8N5_9FLAO</name>
<organism evidence="1 2">
    <name type="scientific">Flavobacterium arcticum</name>
    <dbReference type="NCBI Taxonomy" id="1784713"/>
    <lineage>
        <taxon>Bacteria</taxon>
        <taxon>Pseudomonadati</taxon>
        <taxon>Bacteroidota</taxon>
        <taxon>Flavobacteriia</taxon>
        <taxon>Flavobacteriales</taxon>
        <taxon>Flavobacteriaceae</taxon>
        <taxon>Flavobacterium</taxon>
    </lineage>
</organism>
<evidence type="ECO:0000313" key="2">
    <source>
        <dbReference type="Proteomes" id="UP000253951"/>
    </source>
</evidence>
<accession>A0A345H8N5</accession>
<keyword evidence="2" id="KW-1185">Reference proteome</keyword>
<dbReference type="EMBL" id="CP031188">
    <property type="protein sequence ID" value="AXG72945.1"/>
    <property type="molecule type" value="Genomic_DNA"/>
</dbReference>